<dbReference type="AlphaFoldDB" id="A0A553ZTM3"/>
<proteinExistence type="predicted"/>
<protein>
    <submittedName>
        <fullName evidence="1">Uncharacterized protein</fullName>
    </submittedName>
</protein>
<dbReference type="EMBL" id="VLXZ01000019">
    <property type="protein sequence ID" value="TSB44820.1"/>
    <property type="molecule type" value="Genomic_DNA"/>
</dbReference>
<organism evidence="1 2">
    <name type="scientific">Alkalicoccobacillus porphyridii</name>
    <dbReference type="NCBI Taxonomy" id="2597270"/>
    <lineage>
        <taxon>Bacteria</taxon>
        <taxon>Bacillati</taxon>
        <taxon>Bacillota</taxon>
        <taxon>Bacilli</taxon>
        <taxon>Bacillales</taxon>
        <taxon>Bacillaceae</taxon>
        <taxon>Alkalicoccobacillus</taxon>
    </lineage>
</organism>
<keyword evidence="2" id="KW-1185">Reference proteome</keyword>
<evidence type="ECO:0000313" key="2">
    <source>
        <dbReference type="Proteomes" id="UP000318521"/>
    </source>
</evidence>
<accession>A0A553ZTM3</accession>
<evidence type="ECO:0000313" key="1">
    <source>
        <dbReference type="EMBL" id="TSB44820.1"/>
    </source>
</evidence>
<reference evidence="1 2" key="1">
    <citation type="submission" date="2019-07" db="EMBL/GenBank/DDBJ databases">
        <authorList>
            <person name="Park Y.J."/>
            <person name="Jeong S.E."/>
            <person name="Jung H.S."/>
        </authorList>
    </citation>
    <scope>NUCLEOTIDE SEQUENCE [LARGE SCALE GENOMIC DNA]</scope>
    <source>
        <strain evidence="2">P16(2019)</strain>
    </source>
</reference>
<dbReference type="RefSeq" id="WP_143850582.1">
    <property type="nucleotide sequence ID" value="NZ_VLXZ01000019.1"/>
</dbReference>
<gene>
    <name evidence="1" type="ORF">FN960_19645</name>
</gene>
<dbReference type="OrthoDB" id="8908934at2"/>
<name>A0A553ZTM3_9BACI</name>
<dbReference type="Proteomes" id="UP000318521">
    <property type="component" value="Unassembled WGS sequence"/>
</dbReference>
<sequence length="263" mass="30811">MKIKLSLLDNAYDFLNSSLHDYHLATNEEYPDDYKRFWKSAIVDLVQSMELMFKEVLRRDHKVLLYERIDNPKKTVSITNALQRLKNILNLDFTDKDEKTIKRAIGIRNDIIHFEVELNTPELLNIYIIIFEFLHSFHFRYLDGELHNFILPNYWEAEALLIEQFKKTDQVLYGGVNLSKYYPIEIAEAQLFSTFTISGIEYERIKHGEELDRQAFYISIHCGDCAVKEGYYHVLGCDLEVCPKCAGQAISCSCDIYDEGDNH</sequence>
<comment type="caution">
    <text evidence="1">The sequence shown here is derived from an EMBL/GenBank/DDBJ whole genome shotgun (WGS) entry which is preliminary data.</text>
</comment>